<protein>
    <recommendedName>
        <fullName evidence="2">Transposable element P transposase-like RNase H domain-containing protein</fullName>
    </recommendedName>
</protein>
<accession>A0A6J8D223</accession>
<name>A0A6J8D223_MYTCO</name>
<reference evidence="3 4" key="1">
    <citation type="submission" date="2020-06" db="EMBL/GenBank/DDBJ databases">
        <authorList>
            <person name="Li R."/>
            <person name="Bekaert M."/>
        </authorList>
    </citation>
    <scope>NUCLEOTIDE SEQUENCE [LARGE SCALE GENOMIC DNA]</scope>
    <source>
        <strain evidence="4">wild</strain>
    </source>
</reference>
<keyword evidence="4" id="KW-1185">Reference proteome</keyword>
<evidence type="ECO:0000256" key="1">
    <source>
        <dbReference type="SAM" id="MobiDB-lite"/>
    </source>
</evidence>
<feature type="compositionally biased region" description="Polar residues" evidence="1">
    <location>
        <begin position="154"/>
        <end position="174"/>
    </location>
</feature>
<dbReference type="Proteomes" id="UP000507470">
    <property type="component" value="Unassembled WGS sequence"/>
</dbReference>
<feature type="region of interest" description="Disordered" evidence="1">
    <location>
        <begin position="124"/>
        <end position="196"/>
    </location>
</feature>
<feature type="domain" description="Transposable element P transposase-like RNase H" evidence="2">
    <location>
        <begin position="20"/>
        <end position="82"/>
    </location>
</feature>
<dbReference type="Pfam" id="PF21787">
    <property type="entry name" value="TNP-like_RNaseH_N"/>
    <property type="match status" value="1"/>
</dbReference>
<evidence type="ECO:0000313" key="3">
    <source>
        <dbReference type="EMBL" id="CAC5402768.1"/>
    </source>
</evidence>
<dbReference type="EMBL" id="CACVKT020006631">
    <property type="protein sequence ID" value="CAC5402768.1"/>
    <property type="molecule type" value="Genomic_DNA"/>
</dbReference>
<evidence type="ECO:0000259" key="2">
    <source>
        <dbReference type="Pfam" id="PF21787"/>
    </source>
</evidence>
<dbReference type="InterPro" id="IPR048365">
    <property type="entry name" value="TNP-like_RNaseH_N"/>
</dbReference>
<feature type="compositionally biased region" description="Polar residues" evidence="1">
    <location>
        <begin position="184"/>
        <end position="196"/>
    </location>
</feature>
<gene>
    <name evidence="3" type="ORF">MCOR_36716</name>
</gene>
<dbReference type="OrthoDB" id="6141491at2759"/>
<organism evidence="3 4">
    <name type="scientific">Mytilus coruscus</name>
    <name type="common">Sea mussel</name>
    <dbReference type="NCBI Taxonomy" id="42192"/>
    <lineage>
        <taxon>Eukaryota</taxon>
        <taxon>Metazoa</taxon>
        <taxon>Spiralia</taxon>
        <taxon>Lophotrochozoa</taxon>
        <taxon>Mollusca</taxon>
        <taxon>Bivalvia</taxon>
        <taxon>Autobranchia</taxon>
        <taxon>Pteriomorphia</taxon>
        <taxon>Mytilida</taxon>
        <taxon>Mytiloidea</taxon>
        <taxon>Mytilidae</taxon>
        <taxon>Mytilinae</taxon>
        <taxon>Mytilus</taxon>
    </lineage>
</organism>
<evidence type="ECO:0000313" key="4">
    <source>
        <dbReference type="Proteomes" id="UP000507470"/>
    </source>
</evidence>
<proteinExistence type="predicted"/>
<sequence>MLCLPAKSTFIYYKNCIKQKPGINHDNLTWMKKEAERQQVSFFGHRGGLLLDEMSIQDDIEVTRKGDAREFVGTVDMGQTNNTISTITNGKKEVAQPDDLSNCTIDQSQSILTTADETNVALQKTDSPAARPKVFPARKTGPTNKLTNPDPAKQTRNTGQLQMTQFMHVTNQESRPTRKKENKQVNTPAKSTSEQH</sequence>
<dbReference type="AlphaFoldDB" id="A0A6J8D223"/>